<accession>A0A5B7X0B1</accession>
<proteinExistence type="predicted"/>
<feature type="domain" description="Sulfatase-modifying factor enzyme-like" evidence="1">
    <location>
        <begin position="27"/>
        <end position="218"/>
    </location>
</feature>
<dbReference type="InterPro" id="IPR016187">
    <property type="entry name" value="CTDL_fold"/>
</dbReference>
<gene>
    <name evidence="2" type="ORF">FHG64_05695</name>
</gene>
<dbReference type="Gene3D" id="3.90.1580.10">
    <property type="entry name" value="paralog of FGE (formylglycine-generating enzyme)"/>
    <property type="match status" value="1"/>
</dbReference>
<dbReference type="AlphaFoldDB" id="A0A5B7X0B1"/>
<evidence type="ECO:0000313" key="3">
    <source>
        <dbReference type="Proteomes" id="UP000309016"/>
    </source>
</evidence>
<evidence type="ECO:0000259" key="1">
    <source>
        <dbReference type="Pfam" id="PF03781"/>
    </source>
</evidence>
<dbReference type="SUPFAM" id="SSF56436">
    <property type="entry name" value="C-type lectin-like"/>
    <property type="match status" value="1"/>
</dbReference>
<keyword evidence="3" id="KW-1185">Reference proteome</keyword>
<dbReference type="RefSeq" id="WP_139065520.1">
    <property type="nucleotide sequence ID" value="NZ_CP040812.1"/>
</dbReference>
<dbReference type="KEGG" id="afla:FHG64_05695"/>
<dbReference type="InterPro" id="IPR005532">
    <property type="entry name" value="SUMF_dom"/>
</dbReference>
<dbReference type="EMBL" id="CP040812">
    <property type="protein sequence ID" value="QCY68936.1"/>
    <property type="molecule type" value="Genomic_DNA"/>
</dbReference>
<organism evidence="2 3">
    <name type="scientific">Antarcticibacterium flavum</name>
    <dbReference type="NCBI Taxonomy" id="2058175"/>
    <lineage>
        <taxon>Bacteria</taxon>
        <taxon>Pseudomonadati</taxon>
        <taxon>Bacteroidota</taxon>
        <taxon>Flavobacteriia</taxon>
        <taxon>Flavobacteriales</taxon>
        <taxon>Flavobacteriaceae</taxon>
        <taxon>Antarcticibacterium</taxon>
    </lineage>
</organism>
<reference evidence="2 3" key="1">
    <citation type="submission" date="2019-06" db="EMBL/GenBank/DDBJ databases">
        <title>Complete genome sequence of Antarcticibacterium flavum KCTC 52984T from an Antarctic marine sediment.</title>
        <authorList>
            <person name="Lee Y.M."/>
            <person name="Shin S.C."/>
        </authorList>
    </citation>
    <scope>NUCLEOTIDE SEQUENCE [LARGE SCALE GENOMIC DNA]</scope>
    <source>
        <strain evidence="2 3">KCTC 52984</strain>
    </source>
</reference>
<sequence>MCKPITLFLFLYIAIGYSQPQEPLLNPPGTLQMDSKIYIDRTPVTNKMFLEYLTAKDFLRKKGFSEFRDYEVTLDDTLTRLTSIYPSYLLNLKGVYGKDLKAEYVEDYKYKDNPVLGVSKEQAADYCKWRTQMVSYLWRTHPGHLQKKPFAGRIYYRLPLPEELQHASDYFSEQNRLLTIKGENPLKFKAPENAEEFSLYNITEYTQASTTYGENYKGIKPVSFPNEVTGFRCVCEVLPEEE</sequence>
<evidence type="ECO:0000313" key="2">
    <source>
        <dbReference type="EMBL" id="QCY68936.1"/>
    </source>
</evidence>
<name>A0A5B7X0B1_9FLAO</name>
<dbReference type="OrthoDB" id="979507at2"/>
<protein>
    <recommendedName>
        <fullName evidence="1">Sulfatase-modifying factor enzyme-like domain-containing protein</fullName>
    </recommendedName>
</protein>
<dbReference type="Proteomes" id="UP000309016">
    <property type="component" value="Chromosome"/>
</dbReference>
<dbReference type="Pfam" id="PF03781">
    <property type="entry name" value="FGE-sulfatase"/>
    <property type="match status" value="1"/>
</dbReference>
<dbReference type="InterPro" id="IPR042095">
    <property type="entry name" value="SUMF_sf"/>
</dbReference>